<dbReference type="Gene3D" id="1.10.260.40">
    <property type="entry name" value="lambda repressor-like DNA-binding domains"/>
    <property type="match status" value="1"/>
</dbReference>
<dbReference type="PROSITE" id="PS50932">
    <property type="entry name" value="HTH_LACI_2"/>
    <property type="match status" value="1"/>
</dbReference>
<reference evidence="5 6" key="1">
    <citation type="submission" date="2016-11" db="EMBL/GenBank/DDBJ databases">
        <authorList>
            <person name="Jaros S."/>
            <person name="Januszkiewicz K."/>
            <person name="Wedrychowicz H."/>
        </authorList>
    </citation>
    <scope>NUCLEOTIDE SEQUENCE [LARGE SCALE GENOMIC DNA]</scope>
    <source>
        <strain evidence="5 6">DSM 24574</strain>
    </source>
</reference>
<dbReference type="Pfam" id="PF13407">
    <property type="entry name" value="Peripla_BP_4"/>
    <property type="match status" value="1"/>
</dbReference>
<keyword evidence="6" id="KW-1185">Reference proteome</keyword>
<dbReference type="OrthoDB" id="628703at2"/>
<keyword evidence="2" id="KW-0238">DNA-binding</keyword>
<protein>
    <submittedName>
        <fullName evidence="5">LacI family transcriptional regulator</fullName>
    </submittedName>
</protein>
<evidence type="ECO:0000313" key="5">
    <source>
        <dbReference type="EMBL" id="SHH77618.1"/>
    </source>
</evidence>
<dbReference type="GO" id="GO:0000976">
    <property type="term" value="F:transcription cis-regulatory region binding"/>
    <property type="evidence" value="ECO:0007669"/>
    <property type="project" value="TreeGrafter"/>
</dbReference>
<dbReference type="PANTHER" id="PTHR30146">
    <property type="entry name" value="LACI-RELATED TRANSCRIPTIONAL REPRESSOR"/>
    <property type="match status" value="1"/>
</dbReference>
<dbReference type="Proteomes" id="UP000184212">
    <property type="component" value="Unassembled WGS sequence"/>
</dbReference>
<dbReference type="InterPro" id="IPR010982">
    <property type="entry name" value="Lambda_DNA-bd_dom_sf"/>
</dbReference>
<dbReference type="InterPro" id="IPR025997">
    <property type="entry name" value="SBP_2_dom"/>
</dbReference>
<evidence type="ECO:0000256" key="2">
    <source>
        <dbReference type="ARBA" id="ARBA00023125"/>
    </source>
</evidence>
<proteinExistence type="predicted"/>
<dbReference type="SUPFAM" id="SSF53822">
    <property type="entry name" value="Periplasmic binding protein-like I"/>
    <property type="match status" value="1"/>
</dbReference>
<keyword evidence="1" id="KW-0805">Transcription regulation</keyword>
<dbReference type="RefSeq" id="WP_073140682.1">
    <property type="nucleotide sequence ID" value="NZ_FQWQ01000004.1"/>
</dbReference>
<evidence type="ECO:0000256" key="1">
    <source>
        <dbReference type="ARBA" id="ARBA00023015"/>
    </source>
</evidence>
<name>A0A1M5VR18_9BACT</name>
<dbReference type="EMBL" id="FQWQ01000004">
    <property type="protein sequence ID" value="SHH77618.1"/>
    <property type="molecule type" value="Genomic_DNA"/>
</dbReference>
<evidence type="ECO:0000256" key="3">
    <source>
        <dbReference type="ARBA" id="ARBA00023163"/>
    </source>
</evidence>
<dbReference type="SMART" id="SM00354">
    <property type="entry name" value="HTH_LACI"/>
    <property type="match status" value="1"/>
</dbReference>
<dbReference type="SUPFAM" id="SSF47413">
    <property type="entry name" value="lambda repressor-like DNA-binding domains"/>
    <property type="match status" value="1"/>
</dbReference>
<organism evidence="5 6">
    <name type="scientific">Chryseolinea serpens</name>
    <dbReference type="NCBI Taxonomy" id="947013"/>
    <lineage>
        <taxon>Bacteria</taxon>
        <taxon>Pseudomonadati</taxon>
        <taxon>Bacteroidota</taxon>
        <taxon>Cytophagia</taxon>
        <taxon>Cytophagales</taxon>
        <taxon>Fulvivirgaceae</taxon>
        <taxon>Chryseolinea</taxon>
    </lineage>
</organism>
<feature type="domain" description="HTH lacI-type" evidence="4">
    <location>
        <begin position="5"/>
        <end position="59"/>
    </location>
</feature>
<dbReference type="STRING" id="947013.SAMN04488109_5321"/>
<accession>A0A1M5VR18</accession>
<keyword evidence="3" id="KW-0804">Transcription</keyword>
<dbReference type="Pfam" id="PF00356">
    <property type="entry name" value="LacI"/>
    <property type="match status" value="1"/>
</dbReference>
<dbReference type="GO" id="GO:0003700">
    <property type="term" value="F:DNA-binding transcription factor activity"/>
    <property type="evidence" value="ECO:0007669"/>
    <property type="project" value="TreeGrafter"/>
</dbReference>
<dbReference type="Gene3D" id="3.40.50.2300">
    <property type="match status" value="2"/>
</dbReference>
<dbReference type="InterPro" id="IPR000843">
    <property type="entry name" value="HTH_LacI"/>
</dbReference>
<dbReference type="InterPro" id="IPR028082">
    <property type="entry name" value="Peripla_BP_I"/>
</dbReference>
<dbReference type="AlphaFoldDB" id="A0A1M5VR18"/>
<dbReference type="PANTHER" id="PTHR30146:SF144">
    <property type="entry name" value="LACI-FAMILY TRANSCRIPTION REGULATOR"/>
    <property type="match status" value="1"/>
</dbReference>
<evidence type="ECO:0000313" key="6">
    <source>
        <dbReference type="Proteomes" id="UP000184212"/>
    </source>
</evidence>
<dbReference type="CDD" id="cd01392">
    <property type="entry name" value="HTH_LacI"/>
    <property type="match status" value="1"/>
</dbReference>
<sequence>MKGTIRIKDIAKMANVSIGTVDRVIHKRGEVSTESYQKVMAILEKTGYKPNLIARTLGNHKTFKVVALLPDAAQDEYWKMAHEGVMKAEKDWAQYGVAIKVTPFDLYDKKSFKKNFASAIKLAPDGILTAPIFYQEAIDYFEQCKTQKIPFAVFNNNIPKTGSLTFIGQDLYESGMVGAELLHINQQQPGTYAMLHVYDDIHSSVHLSEKEKGFKHYFHGVKTHKCTVLSVDLNVSHEPTLEKEINQLLNTPDLKGIMVTTSKGASIVSRLLEKHGKNGIRLVAYDLLEQNIYYLKKGIIDFLINQNSKRQAFTGINQLAGHLVFKKDVLANYYFPLEIITKSNLNSHLQGADH</sequence>
<dbReference type="PROSITE" id="PS00356">
    <property type="entry name" value="HTH_LACI_1"/>
    <property type="match status" value="1"/>
</dbReference>
<evidence type="ECO:0000259" key="4">
    <source>
        <dbReference type="PROSITE" id="PS50932"/>
    </source>
</evidence>
<gene>
    <name evidence="5" type="ORF">SAMN04488109_5321</name>
</gene>